<comment type="caution">
    <text evidence="1">The sequence shown here is derived from an EMBL/GenBank/DDBJ whole genome shotgun (WGS) entry which is preliminary data.</text>
</comment>
<gene>
    <name evidence="1" type="ORF">SDC9_178846</name>
</gene>
<proteinExistence type="predicted"/>
<dbReference type="EMBL" id="VSSQ01082875">
    <property type="protein sequence ID" value="MPN31372.1"/>
    <property type="molecule type" value="Genomic_DNA"/>
</dbReference>
<dbReference type="InterPro" id="IPR036866">
    <property type="entry name" value="RibonucZ/Hydroxyglut_hydro"/>
</dbReference>
<dbReference type="SUPFAM" id="SSF56281">
    <property type="entry name" value="Metallo-hydrolase/oxidoreductase"/>
    <property type="match status" value="1"/>
</dbReference>
<sequence length="99" mass="11770">MGDEPYNPLCRKYVENSDWLLGEAFCLYRDREIYKPYEKHHSTVKDTCELAAQLNIKNLVLWHTEDQNILDRQKLYIAEGKRYYSGNLYVPNDLDVLVL</sequence>
<protein>
    <submittedName>
        <fullName evidence="1">Uncharacterized protein</fullName>
    </submittedName>
</protein>
<evidence type="ECO:0000313" key="1">
    <source>
        <dbReference type="EMBL" id="MPN31372.1"/>
    </source>
</evidence>
<reference evidence="1" key="1">
    <citation type="submission" date="2019-08" db="EMBL/GenBank/DDBJ databases">
        <authorList>
            <person name="Kucharzyk K."/>
            <person name="Murdoch R.W."/>
            <person name="Higgins S."/>
            <person name="Loffler F."/>
        </authorList>
    </citation>
    <scope>NUCLEOTIDE SEQUENCE</scope>
</reference>
<organism evidence="1">
    <name type="scientific">bioreactor metagenome</name>
    <dbReference type="NCBI Taxonomy" id="1076179"/>
    <lineage>
        <taxon>unclassified sequences</taxon>
        <taxon>metagenomes</taxon>
        <taxon>ecological metagenomes</taxon>
    </lineage>
</organism>
<accession>A0A645GZ92</accession>
<name>A0A645GZ92_9ZZZZ</name>
<dbReference type="Gene3D" id="3.60.15.10">
    <property type="entry name" value="Ribonuclease Z/Hydroxyacylglutathione hydrolase-like"/>
    <property type="match status" value="1"/>
</dbReference>
<dbReference type="AlphaFoldDB" id="A0A645GZ92"/>